<evidence type="ECO:0000313" key="7">
    <source>
        <dbReference type="Proteomes" id="UP000250140"/>
    </source>
</evidence>
<feature type="repeat" description="ANK" evidence="3">
    <location>
        <begin position="555"/>
        <end position="582"/>
    </location>
</feature>
<feature type="domain" description="GPI inositol-deacylase winged helix" evidence="4">
    <location>
        <begin position="186"/>
        <end position="260"/>
    </location>
</feature>
<dbReference type="InterPro" id="IPR002110">
    <property type="entry name" value="Ankyrin_rpt"/>
</dbReference>
<dbReference type="Pfam" id="PF24883">
    <property type="entry name" value="NPHP3_N"/>
    <property type="match status" value="1"/>
</dbReference>
<name>A0A8E2JTC2_9PEZI</name>
<dbReference type="InterPro" id="IPR036770">
    <property type="entry name" value="Ankyrin_rpt-contain_sf"/>
</dbReference>
<dbReference type="Pfam" id="PF00023">
    <property type="entry name" value="Ank"/>
    <property type="match status" value="1"/>
</dbReference>
<dbReference type="Pfam" id="PF22939">
    <property type="entry name" value="WHD_GPIID"/>
    <property type="match status" value="1"/>
</dbReference>
<dbReference type="EMBL" id="KV749586">
    <property type="protein sequence ID" value="OCL08789.1"/>
    <property type="molecule type" value="Genomic_DNA"/>
</dbReference>
<evidence type="ECO:0000256" key="1">
    <source>
        <dbReference type="ARBA" id="ARBA00022737"/>
    </source>
</evidence>
<evidence type="ECO:0000256" key="3">
    <source>
        <dbReference type="PROSITE-ProRule" id="PRU00023"/>
    </source>
</evidence>
<dbReference type="AlphaFoldDB" id="A0A8E2JTC2"/>
<accession>A0A8E2JTC2</accession>
<feature type="repeat" description="ANK" evidence="3">
    <location>
        <begin position="510"/>
        <end position="553"/>
    </location>
</feature>
<dbReference type="Pfam" id="PF12796">
    <property type="entry name" value="Ank_2"/>
    <property type="match status" value="2"/>
</dbReference>
<dbReference type="PROSITE" id="PS50297">
    <property type="entry name" value="ANK_REP_REGION"/>
    <property type="match status" value="2"/>
</dbReference>
<feature type="domain" description="Nephrocystin 3-like N-terminal" evidence="5">
    <location>
        <begin position="2"/>
        <end position="79"/>
    </location>
</feature>
<evidence type="ECO:0000259" key="4">
    <source>
        <dbReference type="Pfam" id="PF22939"/>
    </source>
</evidence>
<dbReference type="Proteomes" id="UP000250140">
    <property type="component" value="Unassembled WGS sequence"/>
</dbReference>
<evidence type="ECO:0000313" key="6">
    <source>
        <dbReference type="EMBL" id="OCL08789.1"/>
    </source>
</evidence>
<dbReference type="InterPro" id="IPR056884">
    <property type="entry name" value="NPHP3-like_N"/>
</dbReference>
<dbReference type="PANTHER" id="PTHR24126:SF14">
    <property type="entry name" value="ANK_REP_REGION DOMAIN-CONTAINING PROTEIN"/>
    <property type="match status" value="1"/>
</dbReference>
<feature type="repeat" description="ANK" evidence="3">
    <location>
        <begin position="752"/>
        <end position="784"/>
    </location>
</feature>
<sequence length="966" mass="107350">MRDFSFQLLDHSFSLQLSLKKIMMKHPVVDDAPFDELWRCISSAIIEMAKVYCVVDALDEMEMDHKGFLADLLNLGRQNPESVKGSYILNLRLDRRNVDKDIELYITNCLENCRLNINQKETCAIKQAICKRGQGLFLYARLMMERLLHNTKEIIPQLDELPDGLGDMYINLLREYAARSGTTTEFQKLVLEWVTHSSRPLRVIELATIINSLPGRGGLNQNQDAKLAVRTTCGPLLEVCEDEVVQIIHHSFTEFLLGSKLSHIQMTIQEVGEFPLIVPSAAHEMIARACINYLPSGCFDAWEVFERSENVADELTKSMHDLYSAVEENQHTPMLYPLDQFRNSLCSFISQNTKSFIDALEIQEFNVGLPERIISLGNETLVEEIVRTKKLNLVEAGGRSALHFVAHWGLVSMMERLIPYVDDLQAFSPPLLHVASGRALSNVEMVKVLIKLGVDVNAQHRIDTPTNGAPKEFRFFTLLHTLATGKYSWYPRALTQLLEAGADIEMKNERGETALQVAIGAGNPNSCFNYGYWCDRSLNVLLKHGADVNIVASKTGLTPLNIALEHNRELNIVQKFLDHGADGSFGPKPVIASATDNLNYAALKILKAGANPNITYLSNRVGGYGDKLEPETSLQSAASSHMGYYYDAYGHRAALAKTNSIIMLLLEHGADPNQKLYDGVSTVFHEIAPADGLVEPIIAAGISLEMVDSMGRTPLIRSCSSCVSSDLLATEQEHGAIKLIKSGANIHAVDNTGSTALHLAVKYNLSEIVKKLLEYGASATAKDNTGASPLYYALMPPNSWYGMGVRRWAVEALLDAGADPLEMEEDGKTAPHYLTPCLMYHSSLKGRREISRNNDGNTPLFMYVTTVEAYGDDVLTLPLRPNPQDDRNTFAAHDVHAVNNEGDTLLHVVAGREDDHVNSEDRWDVSKLLVESGLDPRKENKRQVTPLDVAAAYGNERILKLYAKDE</sequence>
<dbReference type="OrthoDB" id="21416at2759"/>
<evidence type="ECO:0000259" key="5">
    <source>
        <dbReference type="Pfam" id="PF24883"/>
    </source>
</evidence>
<evidence type="ECO:0000256" key="2">
    <source>
        <dbReference type="ARBA" id="ARBA00023043"/>
    </source>
</evidence>
<gene>
    <name evidence="6" type="ORF">AOQ84DRAFT_439341</name>
</gene>
<dbReference type="Gene3D" id="1.25.40.20">
    <property type="entry name" value="Ankyrin repeat-containing domain"/>
    <property type="match status" value="3"/>
</dbReference>
<protein>
    <submittedName>
        <fullName evidence="6">Ankyrin</fullName>
    </submittedName>
</protein>
<keyword evidence="1" id="KW-0677">Repeat</keyword>
<keyword evidence="7" id="KW-1185">Reference proteome</keyword>
<dbReference type="PROSITE" id="PS50088">
    <property type="entry name" value="ANK_REPEAT"/>
    <property type="match status" value="3"/>
</dbReference>
<organism evidence="6 7">
    <name type="scientific">Glonium stellatum</name>
    <dbReference type="NCBI Taxonomy" id="574774"/>
    <lineage>
        <taxon>Eukaryota</taxon>
        <taxon>Fungi</taxon>
        <taxon>Dikarya</taxon>
        <taxon>Ascomycota</taxon>
        <taxon>Pezizomycotina</taxon>
        <taxon>Dothideomycetes</taxon>
        <taxon>Pleosporomycetidae</taxon>
        <taxon>Gloniales</taxon>
        <taxon>Gloniaceae</taxon>
        <taxon>Glonium</taxon>
    </lineage>
</organism>
<keyword evidence="2 3" id="KW-0040">ANK repeat</keyword>
<dbReference type="PANTHER" id="PTHR24126">
    <property type="entry name" value="ANKYRIN REPEAT, PH AND SEC7 DOMAIN CONTAINING PROTEIN SECG-RELATED"/>
    <property type="match status" value="1"/>
</dbReference>
<dbReference type="SUPFAM" id="SSF48403">
    <property type="entry name" value="Ankyrin repeat"/>
    <property type="match status" value="2"/>
</dbReference>
<proteinExistence type="predicted"/>
<dbReference type="InterPro" id="IPR054471">
    <property type="entry name" value="GPIID_WHD"/>
</dbReference>
<reference evidence="6 7" key="1">
    <citation type="journal article" date="2016" name="Nat. Commun.">
        <title>Ectomycorrhizal ecology is imprinted in the genome of the dominant symbiotic fungus Cenococcum geophilum.</title>
        <authorList>
            <consortium name="DOE Joint Genome Institute"/>
            <person name="Peter M."/>
            <person name="Kohler A."/>
            <person name="Ohm R.A."/>
            <person name="Kuo A."/>
            <person name="Krutzmann J."/>
            <person name="Morin E."/>
            <person name="Arend M."/>
            <person name="Barry K.W."/>
            <person name="Binder M."/>
            <person name="Choi C."/>
            <person name="Clum A."/>
            <person name="Copeland A."/>
            <person name="Grisel N."/>
            <person name="Haridas S."/>
            <person name="Kipfer T."/>
            <person name="LaButti K."/>
            <person name="Lindquist E."/>
            <person name="Lipzen A."/>
            <person name="Maire R."/>
            <person name="Meier B."/>
            <person name="Mihaltcheva S."/>
            <person name="Molinier V."/>
            <person name="Murat C."/>
            <person name="Poggeler S."/>
            <person name="Quandt C.A."/>
            <person name="Sperisen C."/>
            <person name="Tritt A."/>
            <person name="Tisserant E."/>
            <person name="Crous P.W."/>
            <person name="Henrissat B."/>
            <person name="Nehls U."/>
            <person name="Egli S."/>
            <person name="Spatafora J.W."/>
            <person name="Grigoriev I.V."/>
            <person name="Martin F.M."/>
        </authorList>
    </citation>
    <scope>NUCLEOTIDE SEQUENCE [LARGE SCALE GENOMIC DNA]</scope>
    <source>
        <strain evidence="6 7">CBS 207.34</strain>
    </source>
</reference>
<dbReference type="SMART" id="SM00248">
    <property type="entry name" value="ANK"/>
    <property type="match status" value="9"/>
</dbReference>